<evidence type="ECO:0000313" key="5">
    <source>
        <dbReference type="EMBL" id="EDS04174.1"/>
    </source>
</evidence>
<dbReference type="InterPro" id="IPR022367">
    <property type="entry name" value="2-oxoacid/accept_OxRdtase_asu"/>
</dbReference>
<dbReference type="InterPro" id="IPR002880">
    <property type="entry name" value="Pyrv_Fd/Flavodoxin_OxRdtase_N"/>
</dbReference>
<dbReference type="eggNOG" id="COG1014">
    <property type="taxonomic scope" value="Bacteria"/>
</dbReference>
<dbReference type="HOGENOM" id="CLU_017038_1_0_10"/>
<dbReference type="SUPFAM" id="SSF52922">
    <property type="entry name" value="TK C-terminal domain-like"/>
    <property type="match status" value="1"/>
</dbReference>
<name>B0MTF3_9BACT</name>
<evidence type="ECO:0000259" key="3">
    <source>
        <dbReference type="Pfam" id="PF01855"/>
    </source>
</evidence>
<dbReference type="InterPro" id="IPR019752">
    <property type="entry name" value="Pyrv/ketoisovalerate_OxRed_cat"/>
</dbReference>
<proteinExistence type="predicted"/>
<keyword evidence="1" id="KW-0560">Oxidoreductase</keyword>
<reference evidence="5" key="1">
    <citation type="submission" date="2007-10" db="EMBL/GenBank/DDBJ databases">
        <authorList>
            <person name="Fulton L."/>
            <person name="Clifton S."/>
            <person name="Fulton B."/>
            <person name="Xu J."/>
            <person name="Minx P."/>
            <person name="Pepin K.H."/>
            <person name="Johnson M."/>
            <person name="Thiruvilangam P."/>
            <person name="Bhonagiri V."/>
            <person name="Nash W.E."/>
            <person name="Mardis E.R."/>
            <person name="Wilson R.K."/>
        </authorList>
    </citation>
    <scope>NUCLEOTIDE SEQUENCE [LARGE SCALE GENOMIC DNA]</scope>
    <source>
        <strain evidence="5">DSM 17216</strain>
    </source>
</reference>
<evidence type="ECO:0000259" key="2">
    <source>
        <dbReference type="Pfam" id="PF01558"/>
    </source>
</evidence>
<dbReference type="InterPro" id="IPR029061">
    <property type="entry name" value="THDP-binding"/>
</dbReference>
<feature type="domain" description="Pyruvate flavodoxin/ferredoxin oxidoreductase pyrimidine binding" evidence="3">
    <location>
        <begin position="296"/>
        <end position="505"/>
    </location>
</feature>
<dbReference type="GO" id="GO:0016903">
    <property type="term" value="F:oxidoreductase activity, acting on the aldehyde or oxo group of donors"/>
    <property type="evidence" value="ECO:0007669"/>
    <property type="project" value="InterPro"/>
</dbReference>
<dbReference type="SUPFAM" id="SSF53323">
    <property type="entry name" value="Pyruvate-ferredoxin oxidoreductase, PFOR, domain III"/>
    <property type="match status" value="1"/>
</dbReference>
<comment type="caution">
    <text evidence="5">The sequence shown here is derived from an EMBL/GenBank/DDBJ whole genome shotgun (WGS) entry which is preliminary data.</text>
</comment>
<accession>B0MTF3</accession>
<evidence type="ECO:0000259" key="4">
    <source>
        <dbReference type="Pfam" id="PF17147"/>
    </source>
</evidence>
<dbReference type="PANTHER" id="PTHR32154">
    <property type="entry name" value="PYRUVATE-FLAVODOXIN OXIDOREDUCTASE-RELATED"/>
    <property type="match status" value="1"/>
</dbReference>
<dbReference type="Gene3D" id="3.40.50.920">
    <property type="match status" value="1"/>
</dbReference>
<dbReference type="InterPro" id="IPR002869">
    <property type="entry name" value="Pyrv_flavodox_OxRed_cen"/>
</dbReference>
<keyword evidence="6" id="KW-1185">Reference proteome</keyword>
<sequence length="650" mass="70805">MFSTKEGRVESIETVPATENDPIKQPYYITNSHTAMNENKVQELQDVVIRFSGDSGDGMQLTGTLFSDTSALLGNGISTFPDYPAEIRAPQGTVAGVSGFQVHFGAKRQLNPGDFCDVLIAMNPAALKANRKWLKPGATVILDEDSITEEHLRKAGFATLDPIRELNLEDFNVVVPNITEMTKAALADSGLDNKAMVKCKNMFALGICFYLYNRPEDHAKHYLDSKFAKKNPAIAEANKRAIDAGYNYAANTHQFANTYTVASGQMEKGTYRSISGNVATAWGLCAASEKSGLPLFCGSYPITPATVILEELAKRKDLGVKTVQAEDEIAGICTAIGASFAGNFAVTTTSGPGLSLKSEALGLAVMTELPLVVVDVQRGGPSTGLPTKTEQSDLQQALYGRNGESPVAVIAASMPSDCFHYAFEAGRIAMEHMTPVVLLSDGFIANGSEPWKIPSMKDYPTINPPIIDKTEDGGPFMPYARNEKLARSWAFPGKAGLEHRVGGLEKDKLKGSISIDPQNHQEMTNLRAAKIAKIADYIPHQTVYGDPEGDLLVVGWGGTRGHLQNAVDKMRAEGKKVSLCHFNYINPLPHGVADIFKRFKKIVVCELNEGQFANYLRGKLQQFDYEQYNKCEGQPFTVTELTNKFHSLLK</sequence>
<protein>
    <submittedName>
        <fullName evidence="5">2-oxoacid:acceptor oxidoreductase, alpha subunit</fullName>
    </submittedName>
</protein>
<dbReference type="AlphaFoldDB" id="B0MTF3"/>
<dbReference type="Proteomes" id="UP000005819">
    <property type="component" value="Unassembled WGS sequence"/>
</dbReference>
<dbReference type="CDD" id="cd07034">
    <property type="entry name" value="TPP_PYR_PFOR_IOR-alpha_like"/>
    <property type="match status" value="1"/>
</dbReference>
<dbReference type="InterPro" id="IPR009014">
    <property type="entry name" value="Transketo_C/PFOR_II"/>
</dbReference>
<feature type="domain" description="Pyruvate:ferredoxin oxidoreductase core" evidence="4">
    <location>
        <begin position="550"/>
        <end position="640"/>
    </location>
</feature>
<dbReference type="FunFam" id="3.40.50.970:FF:000022">
    <property type="entry name" value="2-oxoglutarate ferredoxin oxidoreductase alpha subunit"/>
    <property type="match status" value="1"/>
</dbReference>
<dbReference type="Gene3D" id="3.40.50.970">
    <property type="match status" value="1"/>
</dbReference>
<dbReference type="InterPro" id="IPR050722">
    <property type="entry name" value="Pyruvate:ferred/Flavod_OxRd"/>
</dbReference>
<dbReference type="Gene3D" id="3.40.920.10">
    <property type="entry name" value="Pyruvate-ferredoxin oxidoreductase, PFOR, domain III"/>
    <property type="match status" value="1"/>
</dbReference>
<dbReference type="eggNOG" id="COG0674">
    <property type="taxonomic scope" value="Bacteria"/>
</dbReference>
<organism evidence="5 6">
    <name type="scientific">Alistipes putredinis DSM 17216</name>
    <dbReference type="NCBI Taxonomy" id="445970"/>
    <lineage>
        <taxon>Bacteria</taxon>
        <taxon>Pseudomonadati</taxon>
        <taxon>Bacteroidota</taxon>
        <taxon>Bacteroidia</taxon>
        <taxon>Bacteroidales</taxon>
        <taxon>Rikenellaceae</taxon>
        <taxon>Alistipes</taxon>
    </lineage>
</organism>
<dbReference type="NCBIfam" id="TIGR03710">
    <property type="entry name" value="OAFO_sf"/>
    <property type="match status" value="1"/>
</dbReference>
<dbReference type="SUPFAM" id="SSF52518">
    <property type="entry name" value="Thiamin diphosphate-binding fold (THDP-binding)"/>
    <property type="match status" value="1"/>
</dbReference>
<dbReference type="Pfam" id="PF01855">
    <property type="entry name" value="POR_N"/>
    <property type="match status" value="1"/>
</dbReference>
<feature type="domain" description="Pyruvate/ketoisovalerate oxidoreductase catalytic" evidence="2">
    <location>
        <begin position="56"/>
        <end position="247"/>
    </location>
</feature>
<dbReference type="GO" id="GO:0006979">
    <property type="term" value="P:response to oxidative stress"/>
    <property type="evidence" value="ECO:0007669"/>
    <property type="project" value="TreeGrafter"/>
</dbReference>
<reference evidence="5" key="2">
    <citation type="submission" date="2013-09" db="EMBL/GenBank/DDBJ databases">
        <title>Draft genome sequence of Alistipes putredinis (DSM 17216).</title>
        <authorList>
            <person name="Sudarsanam P."/>
            <person name="Ley R."/>
            <person name="Guruge J."/>
            <person name="Turnbaugh P.J."/>
            <person name="Mahowald M."/>
            <person name="Liep D."/>
            <person name="Gordon J."/>
        </authorList>
    </citation>
    <scope>NUCLEOTIDE SEQUENCE</scope>
    <source>
        <strain evidence="5">DSM 17216</strain>
    </source>
</reference>
<evidence type="ECO:0000256" key="1">
    <source>
        <dbReference type="ARBA" id="ARBA00023002"/>
    </source>
</evidence>
<dbReference type="PANTHER" id="PTHR32154:SF20">
    <property type="entry name" value="2-OXOGLUTARATE OXIDOREDUCTASE SUBUNIT KORA"/>
    <property type="match status" value="1"/>
</dbReference>
<dbReference type="InterPro" id="IPR033412">
    <property type="entry name" value="PFOR_II"/>
</dbReference>
<dbReference type="Pfam" id="PF01558">
    <property type="entry name" value="POR"/>
    <property type="match status" value="1"/>
</dbReference>
<gene>
    <name evidence="5" type="ORF">ALIPUT_00044</name>
</gene>
<dbReference type="EMBL" id="ABFK02000016">
    <property type="protein sequence ID" value="EDS04174.1"/>
    <property type="molecule type" value="Genomic_DNA"/>
</dbReference>
<evidence type="ECO:0000313" key="6">
    <source>
        <dbReference type="Proteomes" id="UP000005819"/>
    </source>
</evidence>
<dbReference type="Pfam" id="PF17147">
    <property type="entry name" value="PFOR_II"/>
    <property type="match status" value="1"/>
</dbReference>